<evidence type="ECO:0000259" key="15">
    <source>
        <dbReference type="Pfam" id="PF00205"/>
    </source>
</evidence>
<dbReference type="FunFam" id="3.40.50.1220:FF:000008">
    <property type="entry name" value="Acetolactate synthase"/>
    <property type="match status" value="1"/>
</dbReference>
<dbReference type="UniPathway" id="UPA00049">
    <property type="reaction ID" value="UER00059"/>
</dbReference>
<keyword evidence="7 14" id="KW-0808">Transferase</keyword>
<dbReference type="GO" id="GO:0003984">
    <property type="term" value="F:acetolactate synthase activity"/>
    <property type="evidence" value="ECO:0007669"/>
    <property type="project" value="UniProtKB-EC"/>
</dbReference>
<feature type="domain" description="Thiamine pyrophosphate enzyme TPP-binding" evidence="16">
    <location>
        <begin position="402"/>
        <end position="548"/>
    </location>
</feature>
<dbReference type="GO" id="GO:0050660">
    <property type="term" value="F:flavin adenine dinucleotide binding"/>
    <property type="evidence" value="ECO:0007669"/>
    <property type="project" value="InterPro"/>
</dbReference>
<dbReference type="EMBL" id="SMAB01000006">
    <property type="protein sequence ID" value="TCS83190.1"/>
    <property type="molecule type" value="Genomic_DNA"/>
</dbReference>
<evidence type="ECO:0000256" key="5">
    <source>
        <dbReference type="ARBA" id="ARBA00022605"/>
    </source>
</evidence>
<dbReference type="InterPro" id="IPR011766">
    <property type="entry name" value="TPP_enzyme_TPP-bd"/>
</dbReference>
<dbReference type="Pfam" id="PF02775">
    <property type="entry name" value="TPP_enzyme_C"/>
    <property type="match status" value="1"/>
</dbReference>
<dbReference type="Gene3D" id="3.40.50.970">
    <property type="match status" value="2"/>
</dbReference>
<keyword evidence="19" id="KW-1185">Reference proteome</keyword>
<dbReference type="InterPro" id="IPR029035">
    <property type="entry name" value="DHS-like_NAD/FAD-binding_dom"/>
</dbReference>
<evidence type="ECO:0000259" key="17">
    <source>
        <dbReference type="Pfam" id="PF02776"/>
    </source>
</evidence>
<dbReference type="CDD" id="cd02015">
    <property type="entry name" value="TPP_AHAS"/>
    <property type="match status" value="1"/>
</dbReference>
<dbReference type="NCBIfam" id="NF006524">
    <property type="entry name" value="PRK08978.1"/>
    <property type="match status" value="1"/>
</dbReference>
<evidence type="ECO:0000256" key="10">
    <source>
        <dbReference type="ARBA" id="ARBA00022842"/>
    </source>
</evidence>
<dbReference type="GO" id="GO:0009099">
    <property type="term" value="P:L-valine biosynthetic process"/>
    <property type="evidence" value="ECO:0007669"/>
    <property type="project" value="UniProtKB-UniPathway"/>
</dbReference>
<name>A0A4R3KKE5_9BACI</name>
<comment type="cofactor">
    <cofactor evidence="14">
        <name>Mg(2+)</name>
        <dbReference type="ChEBI" id="CHEBI:18420"/>
    </cofactor>
    <text evidence="14">Binds 1 Mg(2+) ion per subunit.</text>
</comment>
<dbReference type="Pfam" id="PF00205">
    <property type="entry name" value="TPP_enzyme_M"/>
    <property type="match status" value="1"/>
</dbReference>
<evidence type="ECO:0000256" key="1">
    <source>
        <dbReference type="ARBA" id="ARBA00004974"/>
    </source>
</evidence>
<evidence type="ECO:0000313" key="19">
    <source>
        <dbReference type="Proteomes" id="UP000295788"/>
    </source>
</evidence>
<organism evidence="18 19">
    <name type="scientific">Tepidibacillus fermentans</name>
    <dbReference type="NCBI Taxonomy" id="1281767"/>
    <lineage>
        <taxon>Bacteria</taxon>
        <taxon>Bacillati</taxon>
        <taxon>Bacillota</taxon>
        <taxon>Bacilli</taxon>
        <taxon>Bacillales</taxon>
        <taxon>Bacillaceae</taxon>
        <taxon>Tepidibacillus</taxon>
    </lineage>
</organism>
<keyword evidence="9" id="KW-0274">FAD</keyword>
<dbReference type="UniPathway" id="UPA00047">
    <property type="reaction ID" value="UER00055"/>
</dbReference>
<evidence type="ECO:0000256" key="11">
    <source>
        <dbReference type="ARBA" id="ARBA00023052"/>
    </source>
</evidence>
<evidence type="ECO:0000256" key="13">
    <source>
        <dbReference type="ARBA" id="ARBA00048670"/>
    </source>
</evidence>
<feature type="domain" description="Thiamine pyrophosphate enzyme central" evidence="15">
    <location>
        <begin position="213"/>
        <end position="346"/>
    </location>
</feature>
<comment type="cofactor">
    <cofactor evidence="14">
        <name>thiamine diphosphate</name>
        <dbReference type="ChEBI" id="CHEBI:58937"/>
    </cofactor>
    <text evidence="14">Binds 1 thiamine pyrophosphate per subunit.</text>
</comment>
<dbReference type="GO" id="GO:0000287">
    <property type="term" value="F:magnesium ion binding"/>
    <property type="evidence" value="ECO:0007669"/>
    <property type="project" value="UniProtKB-UniRule"/>
</dbReference>
<comment type="pathway">
    <text evidence="2 14">Amino-acid biosynthesis; L-valine biosynthesis; L-valine from pyruvate: step 1/4.</text>
</comment>
<dbReference type="GO" id="GO:0009097">
    <property type="term" value="P:isoleucine biosynthetic process"/>
    <property type="evidence" value="ECO:0007669"/>
    <property type="project" value="UniProtKB-UniPathway"/>
</dbReference>
<dbReference type="PANTHER" id="PTHR18968">
    <property type="entry name" value="THIAMINE PYROPHOSPHATE ENZYMES"/>
    <property type="match status" value="1"/>
</dbReference>
<evidence type="ECO:0000256" key="3">
    <source>
        <dbReference type="ARBA" id="ARBA00007812"/>
    </source>
</evidence>
<dbReference type="InterPro" id="IPR045229">
    <property type="entry name" value="TPP_enz"/>
</dbReference>
<comment type="similarity">
    <text evidence="3 14">Belongs to the TPP enzyme family.</text>
</comment>
<dbReference type="Gene3D" id="3.40.50.1220">
    <property type="entry name" value="TPP-binding domain"/>
    <property type="match status" value="1"/>
</dbReference>
<dbReference type="GO" id="GO:0030976">
    <property type="term" value="F:thiamine pyrophosphate binding"/>
    <property type="evidence" value="ECO:0007669"/>
    <property type="project" value="UniProtKB-UniRule"/>
</dbReference>
<keyword evidence="6" id="KW-0285">Flavoprotein</keyword>
<dbReference type="InterPro" id="IPR012000">
    <property type="entry name" value="Thiamin_PyroP_enz_cen_dom"/>
</dbReference>
<dbReference type="InterPro" id="IPR012846">
    <property type="entry name" value="Acetolactate_synth_lsu"/>
</dbReference>
<dbReference type="Proteomes" id="UP000295788">
    <property type="component" value="Unassembled WGS sequence"/>
</dbReference>
<dbReference type="FunFam" id="3.40.50.970:FF:000016">
    <property type="entry name" value="Acetolactate synthase"/>
    <property type="match status" value="1"/>
</dbReference>
<keyword evidence="8 14" id="KW-0479">Metal-binding</keyword>
<reference evidence="18 19" key="1">
    <citation type="submission" date="2019-03" db="EMBL/GenBank/DDBJ databases">
        <title>Genomic Encyclopedia of Type Strains, Phase IV (KMG-IV): sequencing the most valuable type-strain genomes for metagenomic binning, comparative biology and taxonomic classification.</title>
        <authorList>
            <person name="Goeker M."/>
        </authorList>
    </citation>
    <scope>NUCLEOTIDE SEQUENCE [LARGE SCALE GENOMIC DNA]</scope>
    <source>
        <strain evidence="18 19">DSM 23802</strain>
    </source>
</reference>
<keyword evidence="5 14" id="KW-0028">Amino-acid biosynthesis</keyword>
<comment type="caution">
    <text evidence="18">The sequence shown here is derived from an EMBL/GenBank/DDBJ whole genome shotgun (WGS) entry which is preliminary data.</text>
</comment>
<protein>
    <recommendedName>
        <fullName evidence="4 14">Acetolactate synthase</fullName>
        <ecNumber evidence="4 14">2.2.1.6</ecNumber>
    </recommendedName>
</protein>
<dbReference type="CDD" id="cd07035">
    <property type="entry name" value="TPP_PYR_POX_like"/>
    <property type="match status" value="1"/>
</dbReference>
<evidence type="ECO:0000259" key="16">
    <source>
        <dbReference type="Pfam" id="PF02775"/>
    </source>
</evidence>
<dbReference type="AlphaFoldDB" id="A0A4R3KKE5"/>
<keyword evidence="11 14" id="KW-0786">Thiamine pyrophosphate</keyword>
<evidence type="ECO:0000313" key="18">
    <source>
        <dbReference type="EMBL" id="TCS83190.1"/>
    </source>
</evidence>
<evidence type="ECO:0000256" key="12">
    <source>
        <dbReference type="ARBA" id="ARBA00023304"/>
    </source>
</evidence>
<evidence type="ECO:0000256" key="7">
    <source>
        <dbReference type="ARBA" id="ARBA00022679"/>
    </source>
</evidence>
<comment type="catalytic activity">
    <reaction evidence="13 14">
        <text>2 pyruvate + H(+) = (2S)-2-acetolactate + CO2</text>
        <dbReference type="Rhea" id="RHEA:25249"/>
        <dbReference type="ChEBI" id="CHEBI:15361"/>
        <dbReference type="ChEBI" id="CHEBI:15378"/>
        <dbReference type="ChEBI" id="CHEBI:16526"/>
        <dbReference type="ChEBI" id="CHEBI:58476"/>
        <dbReference type="EC" id="2.2.1.6"/>
    </reaction>
</comment>
<keyword evidence="12 14" id="KW-0100">Branched-chain amino acid biosynthesis</keyword>
<comment type="pathway">
    <text evidence="1 14">Amino-acid biosynthesis; L-isoleucine biosynthesis; L-isoleucine from 2-oxobutanoate: step 1/4.</text>
</comment>
<dbReference type="FunFam" id="3.40.50.970:FF:000007">
    <property type="entry name" value="Acetolactate synthase"/>
    <property type="match status" value="1"/>
</dbReference>
<evidence type="ECO:0000256" key="6">
    <source>
        <dbReference type="ARBA" id="ARBA00022630"/>
    </source>
</evidence>
<dbReference type="GO" id="GO:0005948">
    <property type="term" value="C:acetolactate synthase complex"/>
    <property type="evidence" value="ECO:0007669"/>
    <property type="project" value="TreeGrafter"/>
</dbReference>
<accession>A0A4R3KKE5</accession>
<gene>
    <name evidence="18" type="ORF">EDD72_106119</name>
</gene>
<feature type="domain" description="Thiamine pyrophosphate enzyme N-terminal TPP-binding" evidence="17">
    <location>
        <begin position="23"/>
        <end position="136"/>
    </location>
</feature>
<proteinExistence type="inferred from homology"/>
<evidence type="ECO:0000256" key="9">
    <source>
        <dbReference type="ARBA" id="ARBA00022827"/>
    </source>
</evidence>
<evidence type="ECO:0000256" key="8">
    <source>
        <dbReference type="ARBA" id="ARBA00022723"/>
    </source>
</evidence>
<dbReference type="SUPFAM" id="SSF52467">
    <property type="entry name" value="DHS-like NAD/FAD-binding domain"/>
    <property type="match status" value="1"/>
</dbReference>
<dbReference type="PANTHER" id="PTHR18968:SF13">
    <property type="entry name" value="ACETOLACTATE SYNTHASE CATALYTIC SUBUNIT, MITOCHONDRIAL"/>
    <property type="match status" value="1"/>
</dbReference>
<dbReference type="RefSeq" id="WP_207893653.1">
    <property type="nucleotide sequence ID" value="NZ_SMAB01000006.1"/>
</dbReference>
<dbReference type="Pfam" id="PF02776">
    <property type="entry name" value="TPP_enzyme_N"/>
    <property type="match status" value="1"/>
</dbReference>
<dbReference type="InterPro" id="IPR012001">
    <property type="entry name" value="Thiamin_PyroP_enz_TPP-bd_dom"/>
</dbReference>
<evidence type="ECO:0000256" key="4">
    <source>
        <dbReference type="ARBA" id="ARBA00013145"/>
    </source>
</evidence>
<dbReference type="NCBIfam" id="TIGR00118">
    <property type="entry name" value="acolac_lg"/>
    <property type="match status" value="1"/>
</dbReference>
<dbReference type="EC" id="2.2.1.6" evidence="4 14"/>
<dbReference type="InterPro" id="IPR000399">
    <property type="entry name" value="TPP-bd_CS"/>
</dbReference>
<keyword evidence="10 14" id="KW-0460">Magnesium</keyword>
<dbReference type="SUPFAM" id="SSF52518">
    <property type="entry name" value="Thiamin diphosphate-binding fold (THDP-binding)"/>
    <property type="match status" value="2"/>
</dbReference>
<dbReference type="InterPro" id="IPR039368">
    <property type="entry name" value="AHAS_TPP"/>
</dbReference>
<evidence type="ECO:0000256" key="2">
    <source>
        <dbReference type="ARBA" id="ARBA00005025"/>
    </source>
</evidence>
<evidence type="ECO:0000256" key="14">
    <source>
        <dbReference type="RuleBase" id="RU003591"/>
    </source>
</evidence>
<sequence>MRAEAYQQVDNRLAEEPVYEMKSGAEMIIECLKREGVDVIFGYPGGAVIPIYDALYDSGLKHVLSRHEQGAIHAADGYARSTGKVGVVIGTSGPGATNLVTGITNAYMDSIPLVVLTGQVPTSYIGTDAFQEADITGITMPITKHNYLVQRTQDLPKILKEAFYIARSGRPGPVLIDIPKDISYDVAPFYYPESVSIPSYQPTIEPNPSQVMKVAKTIEQAKRPLILAGGGVISSGAETELLQFVEKMQIPVTTTLMGLGGFPASHPLWLGMPGMHGTVTANRAIQNADLLISLGARFDDRVTGKIERFAPKAKIVHVDIDPAEVGKIIPTQLPLVGDIKHVLVQLMKKTSPGDTIEWIEQLQQWKKEKPLRYKDSKDGIKAQYVIEQLSNYTKGDAIISTDVGQHQMWTAQYYKFEKARTLLTSGGLGTMGFGLPAAVGAQVGHPDQKVVCISGDGSIQMNIQELATIVQQKLPLKIIILNNSYLGMVRQWQQIFHDCRYSCTFMTGPDFVKLAEAYGMLGIRAVKKEEVTEVLEQGMKHNGPVIMEFMVEEEENVFPFVPPGASLDEMIEGE</sequence>
<dbReference type="PROSITE" id="PS00187">
    <property type="entry name" value="TPP_ENZYMES"/>
    <property type="match status" value="1"/>
</dbReference>
<dbReference type="InterPro" id="IPR029061">
    <property type="entry name" value="THDP-binding"/>
</dbReference>